<accession>A0A0G0SX30</accession>
<sequence>MRLVKKVIKLIFLLSLLVFVSLTLYKFPYPEPSQVVDSIKVNDPKQEKITQAQVNLYAGELSYEIQPKYSYDLWGLVVSQHDSGSFLDIYHKKDPANTHDICVVWGKNIDNESYKKVKFSSGDFVCYYKWRAGENPGISGLYLANNHLVPANPELAKIISQTNIGDQIHLKGFLSEYKIYDKTGYLKLSRGTSIARDDTGNGACETIYVTDYEIVRKSNAALANQIRKYSLYSLTVTAILGMVLFMFYDEKKSG</sequence>
<proteinExistence type="predicted"/>
<dbReference type="AlphaFoldDB" id="A0A0G0SX30"/>
<evidence type="ECO:0000313" key="3">
    <source>
        <dbReference type="Proteomes" id="UP000034793"/>
    </source>
</evidence>
<name>A0A0G0SX30_9BACT</name>
<dbReference type="EMBL" id="LBXL01000012">
    <property type="protein sequence ID" value="KKR30132.1"/>
    <property type="molecule type" value="Genomic_DNA"/>
</dbReference>
<comment type="caution">
    <text evidence="2">The sequence shown here is derived from an EMBL/GenBank/DDBJ whole genome shotgun (WGS) entry which is preliminary data.</text>
</comment>
<evidence type="ECO:0000256" key="1">
    <source>
        <dbReference type="SAM" id="Phobius"/>
    </source>
</evidence>
<protein>
    <submittedName>
        <fullName evidence="2">Uncharacterized protein</fullName>
    </submittedName>
</protein>
<dbReference type="Proteomes" id="UP000034793">
    <property type="component" value="Unassembled WGS sequence"/>
</dbReference>
<feature type="transmembrane region" description="Helical" evidence="1">
    <location>
        <begin position="229"/>
        <end position="248"/>
    </location>
</feature>
<evidence type="ECO:0000313" key="2">
    <source>
        <dbReference type="EMBL" id="KKR30132.1"/>
    </source>
</evidence>
<reference evidence="2 3" key="1">
    <citation type="journal article" date="2015" name="Nature">
        <title>rRNA introns, odd ribosomes, and small enigmatic genomes across a large radiation of phyla.</title>
        <authorList>
            <person name="Brown C.T."/>
            <person name="Hug L.A."/>
            <person name="Thomas B.C."/>
            <person name="Sharon I."/>
            <person name="Castelle C.J."/>
            <person name="Singh A."/>
            <person name="Wilkins M.J."/>
            <person name="Williams K.H."/>
            <person name="Banfield J.F."/>
        </authorList>
    </citation>
    <scope>NUCLEOTIDE SEQUENCE [LARGE SCALE GENOMIC DNA]</scope>
</reference>
<dbReference type="PATRIC" id="fig|1618552.3.peg.458"/>
<gene>
    <name evidence="2" type="ORF">UT61_C0012G0002</name>
</gene>
<organism evidence="2 3">
    <name type="scientific">Candidatus Woesebacteria bacterium GW2011_GWA1_39_8</name>
    <dbReference type="NCBI Taxonomy" id="1618552"/>
    <lineage>
        <taxon>Bacteria</taxon>
        <taxon>Candidatus Woeseibacteriota</taxon>
    </lineage>
</organism>
<keyword evidence="1" id="KW-0472">Membrane</keyword>
<keyword evidence="1" id="KW-1133">Transmembrane helix</keyword>
<keyword evidence="1" id="KW-0812">Transmembrane</keyword>